<evidence type="ECO:0000256" key="1">
    <source>
        <dbReference type="SAM" id="Phobius"/>
    </source>
</evidence>
<keyword evidence="1" id="KW-1133">Transmembrane helix</keyword>
<protein>
    <submittedName>
        <fullName evidence="2">Uncharacterized protein</fullName>
    </submittedName>
</protein>
<keyword evidence="1" id="KW-0472">Membrane</keyword>
<proteinExistence type="predicted"/>
<feature type="transmembrane region" description="Helical" evidence="1">
    <location>
        <begin position="9"/>
        <end position="33"/>
    </location>
</feature>
<evidence type="ECO:0000313" key="2">
    <source>
        <dbReference type="EMBL" id="KMN13165.1"/>
    </source>
</evidence>
<evidence type="ECO:0000313" key="3">
    <source>
        <dbReference type="Proteomes" id="UP000036325"/>
    </source>
</evidence>
<dbReference type="OrthoDB" id="6900259at2"/>
<accession>A0A0J6IEV7</accession>
<feature type="transmembrane region" description="Helical" evidence="1">
    <location>
        <begin position="102"/>
        <end position="122"/>
    </location>
</feature>
<sequence>MTVNLADQVFLVLGLSIFGGAIFCIGTSLYMAYTKMDLMLEYLKNCSIVRAHSPLKYGGPWGKLMLIGWIAGLFRFPEYYLKRGEASAEDLNNFPTHLRKKLVVLKRASFFLIAALVTLFFLRESGMLK</sequence>
<dbReference type="AlphaFoldDB" id="A0A0J6IEV7"/>
<keyword evidence="1" id="KW-0812">Transmembrane</keyword>
<reference evidence="2 3" key="1">
    <citation type="submission" date="2015-02" db="EMBL/GenBank/DDBJ databases">
        <title>Pseudomonas helleri sp. nov. and Pseudomonas weihenstephanensis sp. nov., isolated from raw cows milk.</title>
        <authorList>
            <person name="von Neubeck M."/>
            <person name="Huptas C."/>
            <person name="Wenning M."/>
            <person name="Scherer S."/>
        </authorList>
    </citation>
    <scope>NUCLEOTIDE SEQUENCE [LARGE SCALE GENOMIC DNA]</scope>
    <source>
        <strain evidence="2 3">DSM 29166</strain>
    </source>
</reference>
<dbReference type="Proteomes" id="UP000036325">
    <property type="component" value="Unassembled WGS sequence"/>
</dbReference>
<dbReference type="PATRIC" id="fig|1608994.3.peg.3430"/>
<dbReference type="EMBL" id="JYLF01000005">
    <property type="protein sequence ID" value="KMN13165.1"/>
    <property type="molecule type" value="Genomic_DNA"/>
</dbReference>
<dbReference type="RefSeq" id="WP_048364892.1">
    <property type="nucleotide sequence ID" value="NZ_JYLF01000005.1"/>
</dbReference>
<gene>
    <name evidence="2" type="ORF">TU86_13880</name>
</gene>
<organism evidence="2 3">
    <name type="scientific">Pseudomonas weihenstephanensis</name>
    <dbReference type="NCBI Taxonomy" id="1608994"/>
    <lineage>
        <taxon>Bacteria</taxon>
        <taxon>Pseudomonadati</taxon>
        <taxon>Pseudomonadota</taxon>
        <taxon>Gammaproteobacteria</taxon>
        <taxon>Pseudomonadales</taxon>
        <taxon>Pseudomonadaceae</taxon>
        <taxon>Pseudomonas</taxon>
    </lineage>
</organism>
<comment type="caution">
    <text evidence="2">The sequence shown here is derived from an EMBL/GenBank/DDBJ whole genome shotgun (WGS) entry which is preliminary data.</text>
</comment>
<name>A0A0J6IEV7_9PSED</name>